<dbReference type="EMBL" id="BARV01043801">
    <property type="protein sequence ID" value="GAI66327.1"/>
    <property type="molecule type" value="Genomic_DNA"/>
</dbReference>
<organism evidence="2">
    <name type="scientific">marine sediment metagenome</name>
    <dbReference type="NCBI Taxonomy" id="412755"/>
    <lineage>
        <taxon>unclassified sequences</taxon>
        <taxon>metagenomes</taxon>
        <taxon>ecological metagenomes</taxon>
    </lineage>
</organism>
<evidence type="ECO:0000256" key="1">
    <source>
        <dbReference type="SAM" id="Phobius"/>
    </source>
</evidence>
<feature type="non-terminal residue" evidence="2">
    <location>
        <position position="1"/>
    </location>
</feature>
<reference evidence="2" key="1">
    <citation type="journal article" date="2014" name="Front. Microbiol.">
        <title>High frequency of phylogenetically diverse reductive dehalogenase-homologous genes in deep subseafloor sedimentary metagenomes.</title>
        <authorList>
            <person name="Kawai M."/>
            <person name="Futagami T."/>
            <person name="Toyoda A."/>
            <person name="Takaki Y."/>
            <person name="Nishi S."/>
            <person name="Hori S."/>
            <person name="Arai W."/>
            <person name="Tsubouchi T."/>
            <person name="Morono Y."/>
            <person name="Uchiyama I."/>
            <person name="Ito T."/>
            <person name="Fujiyama A."/>
            <person name="Inagaki F."/>
            <person name="Takami H."/>
        </authorList>
    </citation>
    <scope>NUCLEOTIDE SEQUENCE</scope>
    <source>
        <strain evidence="2">Expedition CK06-06</strain>
    </source>
</reference>
<comment type="caution">
    <text evidence="2">The sequence shown here is derived from an EMBL/GenBank/DDBJ whole genome shotgun (WGS) entry which is preliminary data.</text>
</comment>
<name>X1QCU9_9ZZZZ</name>
<protein>
    <submittedName>
        <fullName evidence="2">Uncharacterized protein</fullName>
    </submittedName>
</protein>
<proteinExistence type="predicted"/>
<gene>
    <name evidence="2" type="ORF">S06H3_65193</name>
</gene>
<keyword evidence="1" id="KW-0812">Transmembrane</keyword>
<keyword evidence="1" id="KW-0472">Membrane</keyword>
<accession>X1QCU9</accession>
<evidence type="ECO:0000313" key="2">
    <source>
        <dbReference type="EMBL" id="GAI66327.1"/>
    </source>
</evidence>
<feature type="transmembrane region" description="Helical" evidence="1">
    <location>
        <begin position="36"/>
        <end position="56"/>
    </location>
</feature>
<dbReference type="AlphaFoldDB" id="X1QCU9"/>
<sequence length="63" mass="7842">NKDRLLTKIKEYQDQKDWSKYFQDYQKDHKEHLKKIAHIWLITGPCFDSNIVMILWPGNFYRR</sequence>
<keyword evidence="1" id="KW-1133">Transmembrane helix</keyword>